<keyword evidence="2 5" id="KW-0540">Nuclease</keyword>
<dbReference type="EC" id="3.1.-.-" evidence="5"/>
<comment type="function">
    <text evidence="5">Toxic component of a toxin-antitoxin (TA) system. An RNase.</text>
</comment>
<evidence type="ECO:0000313" key="7">
    <source>
        <dbReference type="EMBL" id="MEW9804610.1"/>
    </source>
</evidence>
<evidence type="ECO:0000256" key="5">
    <source>
        <dbReference type="HAMAP-Rule" id="MF_00265"/>
    </source>
</evidence>
<dbReference type="EMBL" id="JBFOCI010000001">
    <property type="protein sequence ID" value="MEW9804610.1"/>
    <property type="molecule type" value="Genomic_DNA"/>
</dbReference>
<evidence type="ECO:0000256" key="2">
    <source>
        <dbReference type="ARBA" id="ARBA00022722"/>
    </source>
</evidence>
<evidence type="ECO:0000256" key="4">
    <source>
        <dbReference type="ARBA" id="ARBA00022801"/>
    </source>
</evidence>
<evidence type="ECO:0000313" key="8">
    <source>
        <dbReference type="Proteomes" id="UP001556196"/>
    </source>
</evidence>
<keyword evidence="5" id="KW-0460">Magnesium</keyword>
<name>A0ABV3QUZ0_9HYPH</name>
<keyword evidence="4 5" id="KW-0378">Hydrolase</keyword>
<comment type="cofactor">
    <cofactor evidence="5">
        <name>Mg(2+)</name>
        <dbReference type="ChEBI" id="CHEBI:18420"/>
    </cofactor>
</comment>
<keyword evidence="1 5" id="KW-1277">Toxin-antitoxin system</keyword>
<dbReference type="InterPro" id="IPR002716">
    <property type="entry name" value="PIN_dom"/>
</dbReference>
<evidence type="ECO:0000259" key="6">
    <source>
        <dbReference type="Pfam" id="PF01850"/>
    </source>
</evidence>
<sequence>MVFVDTNIYFYAHDVRLPEKQAACRSWLVALGARRLGKTNLQVANEFADVVLRKRRDISPDIVFSLVDDILVWGSAPIDSETVAAARAIHLRYGYSWWDCLLLASAIQLGCTHFLSEDLQDGQRIDTLTIVDPFAHSPEQILISR</sequence>
<keyword evidence="5" id="KW-0800">Toxin</keyword>
<comment type="caution">
    <text evidence="7">The sequence shown here is derived from an EMBL/GenBank/DDBJ whole genome shotgun (WGS) entry which is preliminary data.</text>
</comment>
<evidence type="ECO:0000256" key="3">
    <source>
        <dbReference type="ARBA" id="ARBA00022723"/>
    </source>
</evidence>
<organism evidence="7 8">
    <name type="scientific">Mesorhizobium marinum</name>
    <dbReference type="NCBI Taxonomy" id="3228790"/>
    <lineage>
        <taxon>Bacteria</taxon>
        <taxon>Pseudomonadati</taxon>
        <taxon>Pseudomonadota</taxon>
        <taxon>Alphaproteobacteria</taxon>
        <taxon>Hyphomicrobiales</taxon>
        <taxon>Phyllobacteriaceae</taxon>
        <taxon>Mesorhizobium</taxon>
    </lineage>
</organism>
<dbReference type="HAMAP" id="MF_00265">
    <property type="entry name" value="VapC_Nob1"/>
    <property type="match status" value="1"/>
</dbReference>
<dbReference type="InterPro" id="IPR029060">
    <property type="entry name" value="PIN-like_dom_sf"/>
</dbReference>
<dbReference type="CDD" id="cd18692">
    <property type="entry name" value="PIN_VapC-like"/>
    <property type="match status" value="1"/>
</dbReference>
<comment type="similarity">
    <text evidence="5">Belongs to the PINc/VapC protein family.</text>
</comment>
<dbReference type="RefSeq" id="WP_367721656.1">
    <property type="nucleotide sequence ID" value="NZ_JBFOCI010000001.1"/>
</dbReference>
<proteinExistence type="inferred from homology"/>
<keyword evidence="8" id="KW-1185">Reference proteome</keyword>
<feature type="binding site" evidence="5">
    <location>
        <position position="99"/>
    </location>
    <ligand>
        <name>Mg(2+)</name>
        <dbReference type="ChEBI" id="CHEBI:18420"/>
    </ligand>
</feature>
<dbReference type="SUPFAM" id="SSF88723">
    <property type="entry name" value="PIN domain-like"/>
    <property type="match status" value="1"/>
</dbReference>
<dbReference type="Proteomes" id="UP001556196">
    <property type="component" value="Unassembled WGS sequence"/>
</dbReference>
<dbReference type="Gene3D" id="3.40.50.1010">
    <property type="entry name" value="5'-nuclease"/>
    <property type="match status" value="1"/>
</dbReference>
<accession>A0ABV3QUZ0</accession>
<dbReference type="Pfam" id="PF01850">
    <property type="entry name" value="PIN"/>
    <property type="match status" value="1"/>
</dbReference>
<protein>
    <recommendedName>
        <fullName evidence="5">Ribonuclease VapC</fullName>
        <shortName evidence="5">RNase VapC</shortName>
        <ecNumber evidence="5">3.1.-.-</ecNumber>
    </recommendedName>
    <alternativeName>
        <fullName evidence="5">Toxin VapC</fullName>
    </alternativeName>
</protein>
<dbReference type="InterPro" id="IPR022907">
    <property type="entry name" value="VapC_family"/>
</dbReference>
<keyword evidence="3 5" id="KW-0479">Metal-binding</keyword>
<gene>
    <name evidence="5" type="primary">vapC</name>
    <name evidence="7" type="ORF">ABUE31_01250</name>
</gene>
<evidence type="ECO:0000256" key="1">
    <source>
        <dbReference type="ARBA" id="ARBA00022649"/>
    </source>
</evidence>
<feature type="binding site" evidence="5">
    <location>
        <position position="5"/>
    </location>
    <ligand>
        <name>Mg(2+)</name>
        <dbReference type="ChEBI" id="CHEBI:18420"/>
    </ligand>
</feature>
<reference evidence="7 8" key="1">
    <citation type="submission" date="2024-06" db="EMBL/GenBank/DDBJ databases">
        <authorList>
            <person name="Tuo L."/>
        </authorList>
    </citation>
    <scope>NUCLEOTIDE SEQUENCE [LARGE SCALE GENOMIC DNA]</scope>
    <source>
        <strain evidence="7 8">ZMM04-5</strain>
    </source>
</reference>
<feature type="domain" description="PIN" evidence="6">
    <location>
        <begin position="2"/>
        <end position="118"/>
    </location>
</feature>